<dbReference type="FunFam" id="4.10.950.10:FF:000001">
    <property type="entry name" value="50S ribosomal protein L2"/>
    <property type="match status" value="1"/>
</dbReference>
<dbReference type="EMBL" id="KV425913">
    <property type="protein sequence ID" value="KZV98996.1"/>
    <property type="molecule type" value="Genomic_DNA"/>
</dbReference>
<evidence type="ECO:0000259" key="7">
    <source>
        <dbReference type="SMART" id="SM01383"/>
    </source>
</evidence>
<keyword evidence="2 8" id="KW-0689">Ribosomal protein</keyword>
<dbReference type="InterPro" id="IPR005880">
    <property type="entry name" value="Ribosomal_uL2_bac/org-type"/>
</dbReference>
<feature type="compositionally biased region" description="Basic residues" evidence="5">
    <location>
        <begin position="333"/>
        <end position="343"/>
    </location>
</feature>
<dbReference type="NCBIfam" id="TIGR01171">
    <property type="entry name" value="rplB_bact"/>
    <property type="match status" value="1"/>
</dbReference>
<dbReference type="InterPro" id="IPR014722">
    <property type="entry name" value="Rib_uL2_dom2"/>
</dbReference>
<dbReference type="AlphaFoldDB" id="A0A165MAK2"/>
<evidence type="ECO:0000313" key="9">
    <source>
        <dbReference type="Proteomes" id="UP000077266"/>
    </source>
</evidence>
<evidence type="ECO:0000256" key="4">
    <source>
        <dbReference type="ARBA" id="ARBA00069872"/>
    </source>
</evidence>
<keyword evidence="9" id="KW-1185">Reference proteome</keyword>
<dbReference type="GO" id="GO:0032543">
    <property type="term" value="P:mitochondrial translation"/>
    <property type="evidence" value="ECO:0007669"/>
    <property type="project" value="TreeGrafter"/>
</dbReference>
<dbReference type="Gene3D" id="4.10.950.10">
    <property type="entry name" value="Ribosomal protein L2, domain 3"/>
    <property type="match status" value="1"/>
</dbReference>
<feature type="compositionally biased region" description="Basic and acidic residues" evidence="5">
    <location>
        <begin position="374"/>
        <end position="391"/>
    </location>
</feature>
<dbReference type="InterPro" id="IPR022666">
    <property type="entry name" value="Ribosomal_uL2_RNA-bd_dom"/>
</dbReference>
<dbReference type="Gene3D" id="2.40.50.140">
    <property type="entry name" value="Nucleic acid-binding proteins"/>
    <property type="match status" value="1"/>
</dbReference>
<evidence type="ECO:0000256" key="2">
    <source>
        <dbReference type="ARBA" id="ARBA00022980"/>
    </source>
</evidence>
<evidence type="ECO:0000313" key="8">
    <source>
        <dbReference type="EMBL" id="KZV98996.1"/>
    </source>
</evidence>
<dbReference type="PANTHER" id="PTHR13691">
    <property type="entry name" value="RIBOSOMAL PROTEIN L2"/>
    <property type="match status" value="1"/>
</dbReference>
<dbReference type="OrthoDB" id="268576at2759"/>
<dbReference type="GO" id="GO:0005762">
    <property type="term" value="C:mitochondrial large ribosomal subunit"/>
    <property type="evidence" value="ECO:0007669"/>
    <property type="project" value="TreeGrafter"/>
</dbReference>
<dbReference type="InterPro" id="IPR022669">
    <property type="entry name" value="Ribosomal_uL2_C"/>
</dbReference>
<dbReference type="Proteomes" id="UP000077266">
    <property type="component" value="Unassembled WGS sequence"/>
</dbReference>
<protein>
    <recommendedName>
        <fullName evidence="4">Large ribosomal subunit protein uL2m</fullName>
    </recommendedName>
</protein>
<dbReference type="GO" id="GO:0003735">
    <property type="term" value="F:structural constituent of ribosome"/>
    <property type="evidence" value="ECO:0007669"/>
    <property type="project" value="InterPro"/>
</dbReference>
<dbReference type="STRING" id="1314781.A0A165MAK2"/>
<dbReference type="InterPro" id="IPR014726">
    <property type="entry name" value="Ribosomal_uL2_dom3"/>
</dbReference>
<proteinExistence type="inferred from homology"/>
<evidence type="ECO:0000259" key="6">
    <source>
        <dbReference type="SMART" id="SM01382"/>
    </source>
</evidence>
<evidence type="ECO:0000256" key="5">
    <source>
        <dbReference type="SAM" id="MobiDB-lite"/>
    </source>
</evidence>
<evidence type="ECO:0000256" key="1">
    <source>
        <dbReference type="ARBA" id="ARBA00005636"/>
    </source>
</evidence>
<feature type="region of interest" description="Disordered" evidence="5">
    <location>
        <begin position="324"/>
        <end position="391"/>
    </location>
</feature>
<dbReference type="GO" id="GO:0016740">
    <property type="term" value="F:transferase activity"/>
    <property type="evidence" value="ECO:0007669"/>
    <property type="project" value="InterPro"/>
</dbReference>
<dbReference type="InParanoid" id="A0A165MAK2"/>
<reference evidence="8 9" key="1">
    <citation type="journal article" date="2016" name="Mol. Biol. Evol.">
        <title>Comparative Genomics of Early-Diverging Mushroom-Forming Fungi Provides Insights into the Origins of Lignocellulose Decay Capabilities.</title>
        <authorList>
            <person name="Nagy L.G."/>
            <person name="Riley R."/>
            <person name="Tritt A."/>
            <person name="Adam C."/>
            <person name="Daum C."/>
            <person name="Floudas D."/>
            <person name="Sun H."/>
            <person name="Yadav J.S."/>
            <person name="Pangilinan J."/>
            <person name="Larsson K.H."/>
            <person name="Matsuura K."/>
            <person name="Barry K."/>
            <person name="Labutti K."/>
            <person name="Kuo R."/>
            <person name="Ohm R.A."/>
            <person name="Bhattacharya S.S."/>
            <person name="Shirouzu T."/>
            <person name="Yoshinaga Y."/>
            <person name="Martin F.M."/>
            <person name="Grigoriev I.V."/>
            <person name="Hibbett D.S."/>
        </authorList>
    </citation>
    <scope>NUCLEOTIDE SEQUENCE [LARGE SCALE GENOMIC DNA]</scope>
    <source>
        <strain evidence="8 9">HHB12029</strain>
    </source>
</reference>
<dbReference type="InterPro" id="IPR002171">
    <property type="entry name" value="Ribosomal_uL2"/>
</dbReference>
<dbReference type="SMART" id="SM01383">
    <property type="entry name" value="Ribosomal_L2"/>
    <property type="match status" value="1"/>
</dbReference>
<name>A0A165MAK2_EXIGL</name>
<dbReference type="SMART" id="SM01382">
    <property type="entry name" value="Ribosomal_L2_C"/>
    <property type="match status" value="1"/>
</dbReference>
<sequence length="391" mass="42516">MSFLLRACAAGLRASTHLPAPVASTSALPALRRAASTQSQSVAAKKAADAGLFRRYKPINNSLRHLKRPINAHLYAGRPLRGLTIAQRKKGGRGGNGRITVRFVGGGHRRRLRNVDFMRKEGGFQDVIRIEYDPGRTAHIALIKSRDPNAIQPYSYIVAPDGLRAGHVVASFRAGIPKDLVPGYVDEFDRRKTTKEPVELQTQVSAASAQSLAVSLLRQITVQPGNVVPLRLIPPGTLIHNLCLRPNGRAQLVRAAGTFAQVVAHQETGNYALIKLQSGEIRKIHARCCATIGKVSNGLHNQENLGKAGRNRWLGRRPHVRGMAQNAVDHPHGGGRGKSKGGKHPQSPWGWLTKGKRTRKPGPLGPRGNNKMVVQDRPRGKEKREGASAKP</sequence>
<feature type="domain" description="Large ribosomal subunit protein uL2 C-terminal" evidence="6">
    <location>
        <begin position="222"/>
        <end position="352"/>
    </location>
</feature>
<dbReference type="Pfam" id="PF00181">
    <property type="entry name" value="Ribosomal_L2_N"/>
    <property type="match status" value="1"/>
</dbReference>
<dbReference type="GO" id="GO:0003723">
    <property type="term" value="F:RNA binding"/>
    <property type="evidence" value="ECO:0007669"/>
    <property type="project" value="InterPro"/>
</dbReference>
<dbReference type="PANTHER" id="PTHR13691:SF5">
    <property type="entry name" value="LARGE RIBOSOMAL SUBUNIT PROTEIN UL2M"/>
    <property type="match status" value="1"/>
</dbReference>
<comment type="similarity">
    <text evidence="1">Belongs to the universal ribosomal protein uL2 family.</text>
</comment>
<dbReference type="SUPFAM" id="SSF50249">
    <property type="entry name" value="Nucleic acid-binding proteins"/>
    <property type="match status" value="1"/>
</dbReference>
<dbReference type="Gene3D" id="2.30.30.30">
    <property type="match status" value="1"/>
</dbReference>
<organism evidence="8 9">
    <name type="scientific">Exidia glandulosa HHB12029</name>
    <dbReference type="NCBI Taxonomy" id="1314781"/>
    <lineage>
        <taxon>Eukaryota</taxon>
        <taxon>Fungi</taxon>
        <taxon>Dikarya</taxon>
        <taxon>Basidiomycota</taxon>
        <taxon>Agaricomycotina</taxon>
        <taxon>Agaricomycetes</taxon>
        <taxon>Auriculariales</taxon>
        <taxon>Exidiaceae</taxon>
        <taxon>Exidia</taxon>
    </lineage>
</organism>
<dbReference type="FunCoup" id="A0A165MAK2">
    <property type="interactions" value="128"/>
</dbReference>
<dbReference type="InterPro" id="IPR012340">
    <property type="entry name" value="NA-bd_OB-fold"/>
</dbReference>
<evidence type="ECO:0000256" key="3">
    <source>
        <dbReference type="ARBA" id="ARBA00023274"/>
    </source>
</evidence>
<feature type="domain" description="Large ribosomal subunit protein uL2 RNA-binding" evidence="7">
    <location>
        <begin position="92"/>
        <end position="171"/>
    </location>
</feature>
<keyword evidence="3" id="KW-0687">Ribonucleoprotein</keyword>
<accession>A0A165MAK2</accession>
<dbReference type="FunFam" id="2.30.30.30:FF:000001">
    <property type="entry name" value="50S ribosomal protein L2"/>
    <property type="match status" value="1"/>
</dbReference>
<gene>
    <name evidence="8" type="ORF">EXIGLDRAFT_726481</name>
</gene>
<dbReference type="Pfam" id="PF03947">
    <property type="entry name" value="Ribosomal_L2_C"/>
    <property type="match status" value="1"/>
</dbReference>
<dbReference type="InterPro" id="IPR008991">
    <property type="entry name" value="Translation_prot_SH3-like_sf"/>
</dbReference>
<dbReference type="SUPFAM" id="SSF50104">
    <property type="entry name" value="Translation proteins SH3-like domain"/>
    <property type="match status" value="1"/>
</dbReference>